<proteinExistence type="inferred from homology"/>
<comment type="subcellular location">
    <subcellularLocation>
        <location evidence="3">Cytoplasm</location>
    </subcellularLocation>
</comment>
<comment type="function">
    <text evidence="3">Required for maturation of urease via the functional incorporation of the urease nickel metallocenter.</text>
</comment>
<dbReference type="HAMAP" id="MF_01384">
    <property type="entry name" value="UreD"/>
    <property type="match status" value="1"/>
</dbReference>
<keyword evidence="2 3" id="KW-0143">Chaperone</keyword>
<dbReference type="PANTHER" id="PTHR33643">
    <property type="entry name" value="UREASE ACCESSORY PROTEIN D"/>
    <property type="match status" value="1"/>
</dbReference>
<keyword evidence="3" id="KW-0996">Nickel insertion</keyword>
<keyword evidence="3" id="KW-0963">Cytoplasm</keyword>
<dbReference type="InterPro" id="IPR002669">
    <property type="entry name" value="UreD"/>
</dbReference>
<dbReference type="PANTHER" id="PTHR33643:SF1">
    <property type="entry name" value="UREASE ACCESSORY PROTEIN D"/>
    <property type="match status" value="1"/>
</dbReference>
<evidence type="ECO:0000256" key="1">
    <source>
        <dbReference type="ARBA" id="ARBA00007177"/>
    </source>
</evidence>
<reference evidence="4 5" key="1">
    <citation type="submission" date="2020-02" db="EMBL/GenBank/DDBJ databases">
        <title>Genome sequence of strain CCNWXJ40-4.</title>
        <authorList>
            <person name="Gao J."/>
            <person name="Sun J."/>
        </authorList>
    </citation>
    <scope>NUCLEOTIDE SEQUENCE [LARGE SCALE GENOMIC DNA]</scope>
    <source>
        <strain evidence="4 5">CCNWXJ 40-4</strain>
    </source>
</reference>
<keyword evidence="5" id="KW-1185">Reference proteome</keyword>
<dbReference type="AlphaFoldDB" id="A0A6G4WL58"/>
<dbReference type="Proteomes" id="UP001642900">
    <property type="component" value="Unassembled WGS sequence"/>
</dbReference>
<accession>A0A6G4WL58</accession>
<dbReference type="Pfam" id="PF01774">
    <property type="entry name" value="UreD"/>
    <property type="match status" value="1"/>
</dbReference>
<gene>
    <name evidence="3" type="primary">ureD</name>
    <name evidence="4" type="ORF">G6N73_31425</name>
</gene>
<organism evidence="4 5">
    <name type="scientific">Allomesorhizobium camelthorni</name>
    <dbReference type="NCBI Taxonomy" id="475069"/>
    <lineage>
        <taxon>Bacteria</taxon>
        <taxon>Pseudomonadati</taxon>
        <taxon>Pseudomonadota</taxon>
        <taxon>Alphaproteobacteria</taxon>
        <taxon>Hyphomicrobiales</taxon>
        <taxon>Phyllobacteriaceae</taxon>
        <taxon>Allomesorhizobium</taxon>
    </lineage>
</organism>
<evidence type="ECO:0000256" key="2">
    <source>
        <dbReference type="ARBA" id="ARBA00023186"/>
    </source>
</evidence>
<protein>
    <recommendedName>
        <fullName evidence="3">Urease accessory protein UreD</fullName>
    </recommendedName>
</protein>
<comment type="caution">
    <text evidence="4">The sequence shown here is derived from an EMBL/GenBank/DDBJ whole genome shotgun (WGS) entry which is preliminary data.</text>
</comment>
<evidence type="ECO:0000313" key="5">
    <source>
        <dbReference type="Proteomes" id="UP001642900"/>
    </source>
</evidence>
<comment type="subunit">
    <text evidence="3">UreD, UreF and UreG form a complex that acts as a GTP-hydrolysis-dependent molecular chaperone, activating the urease apoprotein by helping to assemble the nickel containing metallocenter of UreC. The UreE protein probably delivers the nickel.</text>
</comment>
<evidence type="ECO:0000313" key="4">
    <source>
        <dbReference type="EMBL" id="NGO55501.1"/>
    </source>
</evidence>
<evidence type="ECO:0000256" key="3">
    <source>
        <dbReference type="HAMAP-Rule" id="MF_01384"/>
    </source>
</evidence>
<dbReference type="GO" id="GO:0005737">
    <property type="term" value="C:cytoplasm"/>
    <property type="evidence" value="ECO:0007669"/>
    <property type="project" value="UniProtKB-SubCell"/>
</dbReference>
<dbReference type="GO" id="GO:0016151">
    <property type="term" value="F:nickel cation binding"/>
    <property type="evidence" value="ECO:0007669"/>
    <property type="project" value="UniProtKB-UniRule"/>
</dbReference>
<name>A0A6G4WL58_9HYPH</name>
<dbReference type="EMBL" id="JAAKZF010000103">
    <property type="protein sequence ID" value="NGO55501.1"/>
    <property type="molecule type" value="Genomic_DNA"/>
</dbReference>
<comment type="similarity">
    <text evidence="1 3">Belongs to the UreD family.</text>
</comment>
<sequence>MMLTIPTETARQSDISPQRVAAKGRLSVSRLNGKTRLSRLYQEGAAKVRMPFTQGDHLEAILINTAGGLTGGDRIAWEVDVGADASCVVATQASEKVYRALTGKAELSAKIAVAAGGRIAWLPQETILFDRSAFSRRLDIDLAEGAEALVVEATVFGRLAMGERVMQGEFRDRWRIVCEGSLVHAEDFAIGPQVEATLQRGAAGNGAAAFATVLLVSPGAANKLEAVRGLVGEKGGASAWTVGKSGKLLARLYDQDSYLLRKRLMPLVELLNGRAGLPKTWSL</sequence>